<dbReference type="Pfam" id="PF23639">
    <property type="entry name" value="DUF7146"/>
    <property type="match status" value="1"/>
</dbReference>
<evidence type="ECO:0000259" key="1">
    <source>
        <dbReference type="Pfam" id="PF13362"/>
    </source>
</evidence>
<feature type="domain" description="Toprim" evidence="1">
    <location>
        <begin position="238"/>
        <end position="327"/>
    </location>
</feature>
<evidence type="ECO:0000259" key="2">
    <source>
        <dbReference type="Pfam" id="PF23639"/>
    </source>
</evidence>
<dbReference type="Pfam" id="PF13362">
    <property type="entry name" value="Toprim_3"/>
    <property type="match status" value="1"/>
</dbReference>
<comment type="caution">
    <text evidence="3">The sequence shown here is derived from an EMBL/GenBank/DDBJ whole genome shotgun (WGS) entry which is preliminary data.</text>
</comment>
<accession>A0A0F9T5E7</accession>
<dbReference type="EMBL" id="LAZR01000327">
    <property type="protein sequence ID" value="KKN74389.1"/>
    <property type="molecule type" value="Genomic_DNA"/>
</dbReference>
<protein>
    <submittedName>
        <fullName evidence="3">Uncharacterized protein</fullName>
    </submittedName>
</protein>
<dbReference type="InterPro" id="IPR055570">
    <property type="entry name" value="DUF7146"/>
</dbReference>
<gene>
    <name evidence="3" type="ORF">LCGC14_0390970</name>
</gene>
<proteinExistence type="predicted"/>
<feature type="domain" description="DUF7146" evidence="2">
    <location>
        <begin position="123"/>
        <end position="229"/>
    </location>
</feature>
<name>A0A0F9T5E7_9ZZZZ</name>
<organism evidence="3">
    <name type="scientific">marine sediment metagenome</name>
    <dbReference type="NCBI Taxonomy" id="412755"/>
    <lineage>
        <taxon>unclassified sequences</taxon>
        <taxon>metagenomes</taxon>
        <taxon>ecological metagenomes</taxon>
    </lineage>
</organism>
<dbReference type="CDD" id="cd01029">
    <property type="entry name" value="TOPRIM_primases"/>
    <property type="match status" value="1"/>
</dbReference>
<reference evidence="3" key="1">
    <citation type="journal article" date="2015" name="Nature">
        <title>Complex archaea that bridge the gap between prokaryotes and eukaryotes.</title>
        <authorList>
            <person name="Spang A."/>
            <person name="Saw J.H."/>
            <person name="Jorgensen S.L."/>
            <person name="Zaremba-Niedzwiedzka K."/>
            <person name="Martijn J."/>
            <person name="Lind A.E."/>
            <person name="van Eijk R."/>
            <person name="Schleper C."/>
            <person name="Guy L."/>
            <person name="Ettema T.J."/>
        </authorList>
    </citation>
    <scope>NUCLEOTIDE SEQUENCE</scope>
</reference>
<evidence type="ECO:0000313" key="3">
    <source>
        <dbReference type="EMBL" id="KKN74389.1"/>
    </source>
</evidence>
<dbReference type="InterPro" id="IPR034154">
    <property type="entry name" value="TOPRIM_DnaG/twinkle"/>
</dbReference>
<dbReference type="AlphaFoldDB" id="A0A0F9T5E7"/>
<dbReference type="InterPro" id="IPR006171">
    <property type="entry name" value="TOPRIM_dom"/>
</dbReference>
<sequence length="345" mass="36983">MKKHVSVAEISADLGACAESFCRAYFAEGHRQGSYWQIGNTSGAAGRSLVIRLHAGDGRKAGRWTDYATGEFGDLIDLLHAKLGSRSLHETLLEAQNFLGNAPLSAQRISNRTLKDARTANTKRIASARRLFAAGRPILGTTAAAYLHSRGITRFGPALRYHPRVYFRGADTGRDQPRYAPALLAKITDNHGNITGCARAYLDPITGGIADLSNPKRILGQLHGNAVRFWSGSNLGELIVGEGLENTLSVGTALPEFNLASCLTATHLGLFISPPGVKRIWIARDNDVAGERAAQTLASKLASSGIECQCLVPKLSDFNEDLLAFGKGALRNTLLSAMKMEGLSS</sequence>
<dbReference type="Gene3D" id="3.40.1360.10">
    <property type="match status" value="1"/>
</dbReference>